<feature type="domain" description="Helicase C-terminal" evidence="3">
    <location>
        <begin position="1225"/>
        <end position="1383"/>
    </location>
</feature>
<protein>
    <submittedName>
        <fullName evidence="4">Superfamily II DNA or RNA helicase, SNF2 family</fullName>
    </submittedName>
</protein>
<dbReference type="CDD" id="cd18012">
    <property type="entry name" value="DEXQc_arch_SWI2_SNF2"/>
    <property type="match status" value="1"/>
</dbReference>
<dbReference type="GO" id="GO:0005524">
    <property type="term" value="F:ATP binding"/>
    <property type="evidence" value="ECO:0007669"/>
    <property type="project" value="InterPro"/>
</dbReference>
<dbReference type="OrthoDB" id="9760715at2"/>
<dbReference type="SMART" id="SM00490">
    <property type="entry name" value="HELICc"/>
    <property type="match status" value="1"/>
</dbReference>
<keyword evidence="4" id="KW-0347">Helicase</keyword>
<organism evidence="4 5">
    <name type="scientific">Janthinobacterium psychrotolerans</name>
    <dbReference type="NCBI Taxonomy" id="1747903"/>
    <lineage>
        <taxon>Bacteria</taxon>
        <taxon>Pseudomonadati</taxon>
        <taxon>Pseudomonadota</taxon>
        <taxon>Betaproteobacteria</taxon>
        <taxon>Burkholderiales</taxon>
        <taxon>Oxalobacteraceae</taxon>
        <taxon>Janthinobacterium</taxon>
    </lineage>
</organism>
<gene>
    <name evidence="4" type="ORF">ASR47_102029</name>
</gene>
<keyword evidence="5" id="KW-1185">Reference proteome</keyword>
<dbReference type="Pfam" id="PF00271">
    <property type="entry name" value="Helicase_C"/>
    <property type="match status" value="1"/>
</dbReference>
<keyword evidence="1" id="KW-0378">Hydrolase</keyword>
<feature type="domain" description="Helicase ATP-binding" evidence="2">
    <location>
        <begin position="942"/>
        <end position="1098"/>
    </location>
</feature>
<dbReference type="STRING" id="1747903.ASR47_102029"/>
<dbReference type="PATRIC" id="fig|1747903.4.peg.4482"/>
<sequence length="1392" mass="153756">MTDPHLLELLEQFDALSLPEKMILALLAIVGEPVGKQATYEHLQRANVVDADGAPFKQMGVTSMLQKLARQALISEVVGRGFACEAKLRWPAMREAIEHLHFRDLCHAIETINPVRRNWNGYVELRSYRQGVARLRIALLRNDERGQVASLLAACMACYEAQQLHPLIEICGRPFEPAMLPYIVPQLQDEILAVLLANAPREPATAPAIRSYARAHFAAQTAAGDWIAPALPLALSEDAILCGELAQAAAYLAGQEGAQTTYIDSTIAVLRGEHPRALAGFEAALKALRKETGKRKQLFAGIGGHLYMLALLKSGDAKHLKTAETYLDIAVHVQPNHDSAVYQQLHMLRLVRAGVMQAELVQTRHWETALQAQLFQGLLYYWLSLPQLAERKPQLEALIGQADAAGYELIAAQAAGVLGLLGDPAMERLATAKRAQHGLTDMAPWFERQEAWQRQLSALINLQQGSASEAPGSASRLVWLVAFDPRYGLTAVEVREQKRDARGGWTKGRAMSLKRLAEDAHELEFLSPHDVRAAASILPFKQYYSSAPRHEIVPDKAALLLVGHPLVFWLDAPDTRVELLAGAPELLIKSHDGQLWLGLQPPLPEEAVEVVVLKETPTRLRVVHIQDEHRRIAAIVGLGLSVPLHAEKQVLQAIAAISSIVTVQSDIGGGVADAEVITADPRLHIHLLPYSQGLKMQILVRPLLDSGAYYVPGSGAESVFADVSGRAVQARRDLNAEREAQRQLVKQCLVLEQAEEEHGEWLLGQPSLSLQLLVELQQLDPAGIVLAWPEGESMRVSKRIDSGQMRLKIKSEKDWFAASGEVRIDEDKVMDLRALLDLMQNNKSRFVALGDNQFLALSDELHRRLSELAAYGQVHEDGVHIHPLAAFALEELALDAGGVNADKLWREHLLRLRALDDYAPQLPTTLQADLRDYQLAGFEWLARLANWGVGACLADDMGLGKTLQALALILSRAPNGPTLVVAPTSVCMNWLSEAQRFAPTLKLKLFGSGDRIDMLDQLQPFDLVVASYGLLQQEAALFAGVHWHTIVLDEAQAIKNGATKRSQAVMALQGDFRMVASGTPLENHLGELWNLFRFINPGLLGTLDQFNLRFAGPIEKDQDKRAAAGARLRLKRLIAPFILRRTKTQVLSELPPRTEIVLEVQLSPQETALYESLRRAALEKLAMVEGPASKKAIQILAEIMKLRRACCNPQLVAPELGLASSKLAAFAELLSGLLENRHKVLVFSQFVDHLTLIRQHLEQHGVQYQYLDGSTPMQERKRRVDAFQAGDGEVFLISLKAGGMGINLTAADYVIHMDPWWNPAVEDQASDRAHRMGQLRPVTIYRLVAKHTIEEGIVELHQHKRDLADSLLEGSDAAARMSANDMLGMLQEGMKK</sequence>
<reference evidence="4 5" key="1">
    <citation type="submission" date="2016-04" db="EMBL/GenBank/DDBJ databases">
        <title>Draft genome sequence of Janthinobacterium psychrotolerans sp. nov., isolated from freshwater sediments in Denmark.</title>
        <authorList>
            <person name="Gong X."/>
            <person name="Skrivergaard S."/>
            <person name="Korsgaard B.S."/>
            <person name="Schreiber L."/>
            <person name="Marshall I.P."/>
            <person name="Finster K."/>
            <person name="Schramm A."/>
        </authorList>
    </citation>
    <scope>NUCLEOTIDE SEQUENCE [LARGE SCALE GENOMIC DNA]</scope>
    <source>
        <strain evidence="4 5">S3-2</strain>
    </source>
</reference>
<dbReference type="GO" id="GO:0004386">
    <property type="term" value="F:helicase activity"/>
    <property type="evidence" value="ECO:0007669"/>
    <property type="project" value="UniProtKB-KW"/>
</dbReference>
<dbReference type="PROSITE" id="PS51192">
    <property type="entry name" value="HELICASE_ATP_BIND_1"/>
    <property type="match status" value="1"/>
</dbReference>
<dbReference type="EMBL" id="LOCQ01000043">
    <property type="protein sequence ID" value="OBV40824.1"/>
    <property type="molecule type" value="Genomic_DNA"/>
</dbReference>
<evidence type="ECO:0000256" key="1">
    <source>
        <dbReference type="ARBA" id="ARBA00022801"/>
    </source>
</evidence>
<dbReference type="GO" id="GO:0016787">
    <property type="term" value="F:hydrolase activity"/>
    <property type="evidence" value="ECO:0007669"/>
    <property type="project" value="UniProtKB-KW"/>
</dbReference>
<dbReference type="SMART" id="SM00487">
    <property type="entry name" value="DEXDc"/>
    <property type="match status" value="1"/>
</dbReference>
<evidence type="ECO:0000313" key="5">
    <source>
        <dbReference type="Proteomes" id="UP000092713"/>
    </source>
</evidence>
<dbReference type="Pfam" id="PF00176">
    <property type="entry name" value="SNF2-rel_dom"/>
    <property type="match status" value="1"/>
</dbReference>
<dbReference type="InterPro" id="IPR000330">
    <property type="entry name" value="SNF2_N"/>
</dbReference>
<dbReference type="InterPro" id="IPR027417">
    <property type="entry name" value="P-loop_NTPase"/>
</dbReference>
<name>A0A1A7C721_9BURK</name>
<dbReference type="InterPro" id="IPR049730">
    <property type="entry name" value="SNF2/RAD54-like_C"/>
</dbReference>
<dbReference type="CDD" id="cd18793">
    <property type="entry name" value="SF2_C_SNF"/>
    <property type="match status" value="1"/>
</dbReference>
<dbReference type="Gene3D" id="3.40.50.10810">
    <property type="entry name" value="Tandem AAA-ATPase domain"/>
    <property type="match status" value="1"/>
</dbReference>
<dbReference type="Gene3D" id="3.40.50.300">
    <property type="entry name" value="P-loop containing nucleotide triphosphate hydrolases"/>
    <property type="match status" value="1"/>
</dbReference>
<dbReference type="PROSITE" id="PS51194">
    <property type="entry name" value="HELICASE_CTER"/>
    <property type="match status" value="1"/>
</dbReference>
<dbReference type="RefSeq" id="WP_065306556.1">
    <property type="nucleotide sequence ID" value="NZ_LOCQ01000043.1"/>
</dbReference>
<dbReference type="SUPFAM" id="SSF52540">
    <property type="entry name" value="P-loop containing nucleoside triphosphate hydrolases"/>
    <property type="match status" value="2"/>
</dbReference>
<evidence type="ECO:0000313" key="4">
    <source>
        <dbReference type="EMBL" id="OBV40824.1"/>
    </source>
</evidence>
<keyword evidence="4" id="KW-0067">ATP-binding</keyword>
<evidence type="ECO:0000259" key="2">
    <source>
        <dbReference type="PROSITE" id="PS51192"/>
    </source>
</evidence>
<comment type="caution">
    <text evidence="4">The sequence shown here is derived from an EMBL/GenBank/DDBJ whole genome shotgun (WGS) entry which is preliminary data.</text>
</comment>
<accession>A0A1A7C721</accession>
<dbReference type="InterPro" id="IPR038718">
    <property type="entry name" value="SNF2-like_sf"/>
</dbReference>
<dbReference type="Proteomes" id="UP000092713">
    <property type="component" value="Unassembled WGS sequence"/>
</dbReference>
<dbReference type="InterPro" id="IPR014001">
    <property type="entry name" value="Helicase_ATP-bd"/>
</dbReference>
<dbReference type="InterPro" id="IPR001650">
    <property type="entry name" value="Helicase_C-like"/>
</dbReference>
<evidence type="ECO:0000259" key="3">
    <source>
        <dbReference type="PROSITE" id="PS51194"/>
    </source>
</evidence>
<proteinExistence type="predicted"/>
<keyword evidence="4" id="KW-0547">Nucleotide-binding</keyword>
<dbReference type="PANTHER" id="PTHR10799">
    <property type="entry name" value="SNF2/RAD54 HELICASE FAMILY"/>
    <property type="match status" value="1"/>
</dbReference>